<proteinExistence type="predicted"/>
<comment type="caution">
    <text evidence="2">The sequence shown here is derived from an EMBL/GenBank/DDBJ whole genome shotgun (WGS) entry which is preliminary data.</text>
</comment>
<protein>
    <recommendedName>
        <fullName evidence="1">F-box domain-containing protein</fullName>
    </recommendedName>
</protein>
<organism evidence="2 3">
    <name type="scientific">Brassica cretica</name>
    <name type="common">Mustard</name>
    <dbReference type="NCBI Taxonomy" id="69181"/>
    <lineage>
        <taxon>Eukaryota</taxon>
        <taxon>Viridiplantae</taxon>
        <taxon>Streptophyta</taxon>
        <taxon>Embryophyta</taxon>
        <taxon>Tracheophyta</taxon>
        <taxon>Spermatophyta</taxon>
        <taxon>Magnoliopsida</taxon>
        <taxon>eudicotyledons</taxon>
        <taxon>Gunneridae</taxon>
        <taxon>Pentapetalae</taxon>
        <taxon>rosids</taxon>
        <taxon>malvids</taxon>
        <taxon>Brassicales</taxon>
        <taxon>Brassicaceae</taxon>
        <taxon>Brassiceae</taxon>
        <taxon>Brassica</taxon>
    </lineage>
</organism>
<dbReference type="Gene3D" id="1.20.1280.50">
    <property type="match status" value="1"/>
</dbReference>
<evidence type="ECO:0000313" key="2">
    <source>
        <dbReference type="EMBL" id="KAF3513868.1"/>
    </source>
</evidence>
<dbReference type="Proteomes" id="UP000712600">
    <property type="component" value="Unassembled WGS sequence"/>
</dbReference>
<dbReference type="InterPro" id="IPR036047">
    <property type="entry name" value="F-box-like_dom_sf"/>
</dbReference>
<dbReference type="SMART" id="SM00256">
    <property type="entry name" value="FBOX"/>
    <property type="match status" value="1"/>
</dbReference>
<feature type="domain" description="F-box" evidence="1">
    <location>
        <begin position="3"/>
        <end position="49"/>
    </location>
</feature>
<dbReference type="InterPro" id="IPR001810">
    <property type="entry name" value="F-box_dom"/>
</dbReference>
<dbReference type="SUPFAM" id="SSF81383">
    <property type="entry name" value="F-box domain"/>
    <property type="match status" value="1"/>
</dbReference>
<dbReference type="EMBL" id="QGKX02001521">
    <property type="protein sequence ID" value="KAF3513868.1"/>
    <property type="molecule type" value="Genomic_DNA"/>
</dbReference>
<reference evidence="2" key="1">
    <citation type="submission" date="2019-12" db="EMBL/GenBank/DDBJ databases">
        <title>Genome sequencing and annotation of Brassica cretica.</title>
        <authorList>
            <person name="Studholme D.J."/>
            <person name="Sarris P."/>
        </authorList>
    </citation>
    <scope>NUCLEOTIDE SEQUENCE</scope>
    <source>
        <strain evidence="2">PFS-109/04</strain>
        <tissue evidence="2">Leaf</tissue>
    </source>
</reference>
<name>A0A8S9P9Y1_BRACR</name>
<evidence type="ECO:0000259" key="1">
    <source>
        <dbReference type="PROSITE" id="PS50181"/>
    </source>
</evidence>
<dbReference type="AlphaFoldDB" id="A0A8S9P9Y1"/>
<evidence type="ECO:0000313" key="3">
    <source>
        <dbReference type="Proteomes" id="UP000712600"/>
    </source>
</evidence>
<dbReference type="PROSITE" id="PS50181">
    <property type="entry name" value="FBOX"/>
    <property type="match status" value="1"/>
</dbReference>
<gene>
    <name evidence="2" type="ORF">F2Q69_00002720</name>
</gene>
<sequence length="99" mass="11428">MDATSPPALPDNIIEEILLRLRVKELIRLKCLSKQWKSRIESRIFVVRFPLGPPITHLDAAYLYPFSKAGLQVFSRVLQVCFYFMFSSILESSLCSTYI</sequence>
<accession>A0A8S9P9Y1</accession>
<dbReference type="Pfam" id="PF00646">
    <property type="entry name" value="F-box"/>
    <property type="match status" value="1"/>
</dbReference>